<dbReference type="InterPro" id="IPR013637">
    <property type="entry name" value="Lys_sp_deMease-like_dom"/>
</dbReference>
<comment type="caution">
    <text evidence="19">The sequence shown here is derived from an EMBL/GenBank/DDBJ whole genome shotgun (WGS) entry which is preliminary data.</text>
</comment>
<feature type="compositionally biased region" description="Basic residues" evidence="14">
    <location>
        <begin position="839"/>
        <end position="867"/>
    </location>
</feature>
<dbReference type="CDD" id="cd16100">
    <property type="entry name" value="ARID"/>
    <property type="match status" value="1"/>
</dbReference>
<feature type="domain" description="JmjC" evidence="18">
    <location>
        <begin position="398"/>
        <end position="564"/>
    </location>
</feature>
<comment type="catalytic activity">
    <reaction evidence="12">
        <text>N(6),N(6),N(6)-trimethyl-L-lysyl(4)-[histone H3] + 3 2-oxoglutarate + 3 O2 = L-lysyl(4)-[histone H3] + 3 formaldehyde + 3 succinate + 3 CO2</text>
        <dbReference type="Rhea" id="RHEA:60208"/>
        <dbReference type="Rhea" id="RHEA-COMP:15537"/>
        <dbReference type="Rhea" id="RHEA-COMP:15547"/>
        <dbReference type="ChEBI" id="CHEBI:15379"/>
        <dbReference type="ChEBI" id="CHEBI:16526"/>
        <dbReference type="ChEBI" id="CHEBI:16810"/>
        <dbReference type="ChEBI" id="CHEBI:16842"/>
        <dbReference type="ChEBI" id="CHEBI:29969"/>
        <dbReference type="ChEBI" id="CHEBI:30031"/>
        <dbReference type="ChEBI" id="CHEBI:61961"/>
        <dbReference type="EC" id="1.14.11.67"/>
    </reaction>
</comment>
<evidence type="ECO:0000256" key="4">
    <source>
        <dbReference type="ARBA" id="ARBA00012902"/>
    </source>
</evidence>
<protein>
    <recommendedName>
        <fullName evidence="4">[histone H3]-trimethyl-L-lysine(4) demethylase</fullName>
        <ecNumber evidence="4">1.14.11.67</ecNumber>
    </recommendedName>
</protein>
<dbReference type="InterPro" id="IPR019786">
    <property type="entry name" value="Zinc_finger_PHD-type_CS"/>
</dbReference>
<evidence type="ECO:0000256" key="8">
    <source>
        <dbReference type="ARBA" id="ARBA00022833"/>
    </source>
</evidence>
<feature type="domain" description="JmjN" evidence="17">
    <location>
        <begin position="51"/>
        <end position="92"/>
    </location>
</feature>
<dbReference type="FunFam" id="1.10.150.60:FF:000016">
    <property type="entry name" value="Putative Lysine-specific demethylase 5B"/>
    <property type="match status" value="1"/>
</dbReference>
<dbReference type="InterPro" id="IPR001965">
    <property type="entry name" value="Znf_PHD"/>
</dbReference>
<evidence type="ECO:0000256" key="1">
    <source>
        <dbReference type="ARBA" id="ARBA00001954"/>
    </source>
</evidence>
<evidence type="ECO:0000256" key="12">
    <source>
        <dbReference type="ARBA" id="ARBA00048734"/>
    </source>
</evidence>
<dbReference type="InterPro" id="IPR004198">
    <property type="entry name" value="Znf_C5HC2"/>
</dbReference>
<feature type="region of interest" description="Disordered" evidence="14">
    <location>
        <begin position="814"/>
        <end position="924"/>
    </location>
</feature>
<feature type="domain" description="PHD-type" evidence="15">
    <location>
        <begin position="1583"/>
        <end position="1631"/>
    </location>
</feature>
<dbReference type="GO" id="GO:0003677">
    <property type="term" value="F:DNA binding"/>
    <property type="evidence" value="ECO:0007669"/>
    <property type="project" value="InterPro"/>
</dbReference>
<keyword evidence="5" id="KW-0479">Metal-binding</keyword>
<keyword evidence="6" id="KW-0677">Repeat</keyword>
<keyword evidence="10" id="KW-0408">Iron</keyword>
<dbReference type="PROSITE" id="PS51184">
    <property type="entry name" value="JMJC"/>
    <property type="match status" value="1"/>
</dbReference>
<dbReference type="SUPFAM" id="SSF46774">
    <property type="entry name" value="ARID-like"/>
    <property type="match status" value="1"/>
</dbReference>
<dbReference type="InterPro" id="IPR036431">
    <property type="entry name" value="ARID_dom_sf"/>
</dbReference>
<dbReference type="Pfam" id="PF02928">
    <property type="entry name" value="zf-C5HC2"/>
    <property type="match status" value="1"/>
</dbReference>
<dbReference type="InterPro" id="IPR003347">
    <property type="entry name" value="JmjC_dom"/>
</dbReference>
<sequence>MKRVRASNISTIGPASKPFDLSQVRLPPKLDPQGKARNVAARPRIFGLPEAPTYYPTPEEFSDPLAYIQKIRLEAEKAGLCKINFRFKTRIQQLNSLEGKTRSNLNYQDQLYKFHAQQGQPLIKVPQLDHRPIDLYDLRNEVAARGGYQKVNGGKRWAEIGRVLKYDRKTCTSMSNSLKSTYQKIILPFELYIARHGGSSDTQPFKSTVTDISSGGVRQSKRRRASISASVSGSASDVDTPAAAPVSATGSVIPERCEVCKSGENDEQMLICDGCDRGFHMYCLNPPLSAIPNNDWYCDSCVLGTSTDFGFEDGAEYTLESFKRKGDEFKRKFFSRYYASSTTAAIDDAIVPEDEVEREFWRLVASPYEDVEVEYGADLHSAQHGSGFPTVERDPLEPYARHPWNLNVLPFQPASLFNHISQDISGMMTPWIYVGMCFSTFCWHNEDHYTYSVNYMHWGETKTWYGVPGAHAARFEDAMRAAVPQLFADQPDLLLQLVTMLSPEVLVKRGVHVVSCDQRAGEFVVTFPQSYHAGFNQGVNFNEAVNFATPDWLPFDMPSVRRYQRYGRNPVFSHDELIVTMASQYSSEHWFRVAATEMATRELADRARVRQAGIRREAAWHTVDEGDPELPDEIRQQCVHCKAFAYLSAVLCSCTPNYISCLSHFEKGCRCNPGHKLLKVRYTDSELRAMLGTTENLAAAPFRETSRAHIWESEFRRLMSAPASPEASVVTSTTSTTAATAVENTGDQQSKKQAPESKDSAKSVRKPTIALADLRFRPELTQMVVLLEEAHRLVIQDSETFPADMYNALPASASSANGNGGASASSVASPATPALPSRGRNRGRGRGRGRGRSRGRGAGRPRGRGRGARNGSSRGAKSTRGPGRPPATHAAISFSEQIKAAGSSNDALQSPSTSTSASNPSASSDPVAFITREIEQLILAYGGNNGSESELDDVEDTSAADLQILADVRQLSHFVQKAQDWCRAVQAVLMSMGQRRLVERIVAQNQLRYKFHRQQLESRFNDLLAKIAHVYDQEEAFEFDLDAKPEIFSLNQPLTLQTQQSSDTPSVKRERRYRTDSGEEEDADQSSSGVDDDSEDGDFRIVGVPSGARRGRKRRKRNGSISANVASASTSVAVAPAPAAAAATNTITPRRRGRPPKAMAAAGDVASIRQRSHSPQVLIAPPALSTRSASDLSRMRNESLSSPTNPFGAIPELRSMSPAKGEQGNGLQPGSIFRHSLIYYYTKTQLAASVQRVLGDGAGGSSASTSPVYTLDDVAELLRLGDQLFFDSAEFEVLLDYEKDAFNLVAIADDFIDTSAAEINGMADVLMKTPTNSPDYLDRKRAFLARISEIDNAMRAHGLDASEAGAVNQLRNVFLWSERCAMFFKYNKHSNESMTEHISDAKRLGIDEKINQFVKLQEIREQVDAWVSAATEIMQGKNQIDLRQVGKLLEKGRNMLFLPRDYDDLRALQQNALDLQANTDKIVDRSESSELVQRPRYSEAVNLLKESRSFGRFEPSNLDRLCEEIDKVDQWAAETRSLFEPVARHHAVPIDKVLACVQSHLRRAIDAINSESQGNAKADDSAAQYCMCLQPEYGLMVECEHCREWYHTGCIGLETEDIDTYQFVCPMCTAASMGEKRLDLMDGYLQLDRIENAVTNCRKLGLISPELDPLVTFLLDAWSLAKNIKGLLAKDIADQSEDMLAKRAGLLRTTLRAMLGLGISLGQGIVDDLWKQLQAITKGKPLATLATMPGIAPTSSRVQLVPLLPEQQQKQQQQNQQQNQQNQQINKADQSMPQLSSKDIYSAQYKNTNSLSEAAAAAQNEVKAETGGNSAGTVHIAVTSPAATATAPATIPATMKSAAAESKRNNDGLSEVSVSDFYQEQLERLVYLILKPPSEKNEHGQGLVSAGDAFTSDSENCICNVFGSELSESVFDVNDVRCAAAPVIQCDSCREYFHTKCAQVPPTIGRLVFLHQMKRSLNADIDADIPQGPEDYTCPSCCYNLNKTYPYGEIFIE</sequence>
<dbReference type="SMART" id="SM00545">
    <property type="entry name" value="JmjN"/>
    <property type="match status" value="1"/>
</dbReference>
<evidence type="ECO:0000256" key="7">
    <source>
        <dbReference type="ARBA" id="ARBA00022771"/>
    </source>
</evidence>
<dbReference type="PANTHER" id="PTHR10694">
    <property type="entry name" value="LYSINE-SPECIFIC DEMETHYLASE"/>
    <property type="match status" value="1"/>
</dbReference>
<dbReference type="PROSITE" id="PS51011">
    <property type="entry name" value="ARID"/>
    <property type="match status" value="1"/>
</dbReference>
<evidence type="ECO:0000259" key="17">
    <source>
        <dbReference type="PROSITE" id="PS51183"/>
    </source>
</evidence>
<dbReference type="PROSITE" id="PS51183">
    <property type="entry name" value="JMJN"/>
    <property type="match status" value="1"/>
</dbReference>
<feature type="domain" description="PHD-type" evidence="15">
    <location>
        <begin position="254"/>
        <end position="304"/>
    </location>
</feature>
<evidence type="ECO:0000256" key="10">
    <source>
        <dbReference type="ARBA" id="ARBA00023004"/>
    </source>
</evidence>
<dbReference type="Pfam" id="PF01388">
    <property type="entry name" value="ARID"/>
    <property type="match status" value="1"/>
</dbReference>
<feature type="compositionally biased region" description="Low complexity" evidence="14">
    <location>
        <begin position="910"/>
        <end position="924"/>
    </location>
</feature>
<evidence type="ECO:0000256" key="6">
    <source>
        <dbReference type="ARBA" id="ARBA00022737"/>
    </source>
</evidence>
<feature type="region of interest" description="Disordered" evidence="14">
    <location>
        <begin position="1052"/>
        <end position="1157"/>
    </location>
</feature>
<feature type="compositionally biased region" description="Basic residues" evidence="14">
    <location>
        <begin position="1109"/>
        <end position="1118"/>
    </location>
</feature>
<feature type="compositionally biased region" description="Low complexity" evidence="14">
    <location>
        <begin position="1767"/>
        <end position="1784"/>
    </location>
</feature>
<evidence type="ECO:0000259" key="16">
    <source>
        <dbReference type="PROSITE" id="PS51011"/>
    </source>
</evidence>
<evidence type="ECO:0000313" key="20">
    <source>
        <dbReference type="Proteomes" id="UP001145021"/>
    </source>
</evidence>
<feature type="compositionally biased region" description="Low complexity" evidence="14">
    <location>
        <begin position="226"/>
        <end position="236"/>
    </location>
</feature>
<feature type="region of interest" description="Disordered" evidence="14">
    <location>
        <begin position="722"/>
        <end position="765"/>
    </location>
</feature>
<dbReference type="InterPro" id="IPR013083">
    <property type="entry name" value="Znf_RING/FYVE/PHD"/>
</dbReference>
<dbReference type="Pfam" id="PF02373">
    <property type="entry name" value="JmjC"/>
    <property type="match status" value="1"/>
</dbReference>
<keyword evidence="9" id="KW-0560">Oxidoreductase</keyword>
<evidence type="ECO:0000256" key="13">
    <source>
        <dbReference type="PROSITE-ProRule" id="PRU00146"/>
    </source>
</evidence>
<evidence type="ECO:0000256" key="9">
    <source>
        <dbReference type="ARBA" id="ARBA00023002"/>
    </source>
</evidence>
<dbReference type="Proteomes" id="UP001145021">
    <property type="component" value="Unassembled WGS sequence"/>
</dbReference>
<feature type="compositionally biased region" description="Polar residues" evidence="14">
    <location>
        <begin position="1052"/>
        <end position="1065"/>
    </location>
</feature>
<accession>A0A9W7XMX6</accession>
<keyword evidence="11" id="KW-0539">Nucleus</keyword>
<dbReference type="Gene3D" id="2.60.120.650">
    <property type="entry name" value="Cupin"/>
    <property type="match status" value="1"/>
</dbReference>
<dbReference type="GO" id="GO:0005634">
    <property type="term" value="C:nucleus"/>
    <property type="evidence" value="ECO:0007669"/>
    <property type="project" value="UniProtKB-SubCell"/>
</dbReference>
<dbReference type="PROSITE" id="PS01359">
    <property type="entry name" value="ZF_PHD_1"/>
    <property type="match status" value="2"/>
</dbReference>
<gene>
    <name evidence="19" type="ORF">LPJ64_000545</name>
</gene>
<dbReference type="InterPro" id="IPR011011">
    <property type="entry name" value="Znf_FYVE_PHD"/>
</dbReference>
<dbReference type="PROSITE" id="PS50016">
    <property type="entry name" value="ZF_PHD_2"/>
    <property type="match status" value="2"/>
</dbReference>
<dbReference type="Pfam" id="PF08429">
    <property type="entry name" value="PLU-1"/>
    <property type="match status" value="1"/>
</dbReference>
<feature type="compositionally biased region" description="Polar residues" evidence="14">
    <location>
        <begin position="199"/>
        <end position="217"/>
    </location>
</feature>
<dbReference type="GO" id="GO:0034647">
    <property type="term" value="F:histone H3K4me/H3K4me2/H3K4me3 demethylase activity"/>
    <property type="evidence" value="ECO:0007669"/>
    <property type="project" value="UniProtKB-EC"/>
</dbReference>
<keyword evidence="8" id="KW-0862">Zinc</keyword>
<evidence type="ECO:0000256" key="11">
    <source>
        <dbReference type="ARBA" id="ARBA00023242"/>
    </source>
</evidence>
<organism evidence="19 20">
    <name type="scientific">Coemansia asiatica</name>
    <dbReference type="NCBI Taxonomy" id="1052880"/>
    <lineage>
        <taxon>Eukaryota</taxon>
        <taxon>Fungi</taxon>
        <taxon>Fungi incertae sedis</taxon>
        <taxon>Zoopagomycota</taxon>
        <taxon>Kickxellomycotina</taxon>
        <taxon>Kickxellomycetes</taxon>
        <taxon>Kickxellales</taxon>
        <taxon>Kickxellaceae</taxon>
        <taxon>Coemansia</taxon>
    </lineage>
</organism>
<dbReference type="GO" id="GO:0000785">
    <property type="term" value="C:chromatin"/>
    <property type="evidence" value="ECO:0007669"/>
    <property type="project" value="TreeGrafter"/>
</dbReference>
<dbReference type="Gene3D" id="1.10.150.60">
    <property type="entry name" value="ARID DNA-binding domain"/>
    <property type="match status" value="1"/>
</dbReference>
<dbReference type="EC" id="1.14.11.67" evidence="4"/>
<feature type="region of interest" description="Disordered" evidence="14">
    <location>
        <begin position="199"/>
        <end position="245"/>
    </location>
</feature>
<evidence type="ECO:0000256" key="2">
    <source>
        <dbReference type="ARBA" id="ARBA00004123"/>
    </source>
</evidence>
<dbReference type="Pfam" id="PF21323">
    <property type="entry name" value="KDM5_C-hel"/>
    <property type="match status" value="1"/>
</dbReference>
<dbReference type="SMART" id="SM01014">
    <property type="entry name" value="ARID"/>
    <property type="match status" value="1"/>
</dbReference>
<name>A0A9W7XMX6_9FUNG</name>
<dbReference type="SMART" id="SM00558">
    <property type="entry name" value="JmjC"/>
    <property type="match status" value="1"/>
</dbReference>
<dbReference type="SMART" id="SM00501">
    <property type="entry name" value="BRIGHT"/>
    <property type="match status" value="1"/>
</dbReference>
<dbReference type="Pfam" id="PF02375">
    <property type="entry name" value="JmjN"/>
    <property type="match status" value="1"/>
</dbReference>
<comment type="subcellular location">
    <subcellularLocation>
        <location evidence="2">Nucleus</location>
    </subcellularLocation>
</comment>
<keyword evidence="7 13" id="KW-0863">Zinc-finger</keyword>
<evidence type="ECO:0000259" key="15">
    <source>
        <dbReference type="PROSITE" id="PS50016"/>
    </source>
</evidence>
<dbReference type="Pfam" id="PF00628">
    <property type="entry name" value="PHD"/>
    <property type="match status" value="2"/>
</dbReference>
<dbReference type="InterPro" id="IPR048615">
    <property type="entry name" value="KDM5_C-hel"/>
</dbReference>
<dbReference type="EMBL" id="JANBOH010000010">
    <property type="protein sequence ID" value="KAJ1648185.1"/>
    <property type="molecule type" value="Genomic_DNA"/>
</dbReference>
<dbReference type="InterPro" id="IPR001606">
    <property type="entry name" value="ARID_dom"/>
</dbReference>
<feature type="compositionally biased region" description="Low complexity" evidence="14">
    <location>
        <begin position="1120"/>
        <end position="1148"/>
    </location>
</feature>
<feature type="domain" description="ARID" evidence="16">
    <location>
        <begin position="101"/>
        <end position="194"/>
    </location>
</feature>
<feature type="compositionally biased region" description="Acidic residues" evidence="14">
    <location>
        <begin position="1078"/>
        <end position="1096"/>
    </location>
</feature>
<dbReference type="CDD" id="cd15545">
    <property type="entry name" value="PHD_BAZ2A_like"/>
    <property type="match status" value="1"/>
</dbReference>
<dbReference type="Gene3D" id="3.30.40.10">
    <property type="entry name" value="Zinc/RING finger domain, C3HC4 (zinc finger)"/>
    <property type="match status" value="3"/>
</dbReference>
<dbReference type="SUPFAM" id="SSF51197">
    <property type="entry name" value="Clavaminate synthase-like"/>
    <property type="match status" value="1"/>
</dbReference>
<keyword evidence="20" id="KW-1185">Reference proteome</keyword>
<dbReference type="SMART" id="SM00249">
    <property type="entry name" value="PHD"/>
    <property type="match status" value="3"/>
</dbReference>
<feature type="compositionally biased region" description="Low complexity" evidence="14">
    <location>
        <begin position="814"/>
        <end position="838"/>
    </location>
</feature>
<dbReference type="InterPro" id="IPR019787">
    <property type="entry name" value="Znf_PHD-finger"/>
</dbReference>
<feature type="compositionally biased region" description="Basic and acidic residues" evidence="14">
    <location>
        <begin position="749"/>
        <end position="762"/>
    </location>
</feature>
<comment type="cofactor">
    <cofactor evidence="1">
        <name>Fe(2+)</name>
        <dbReference type="ChEBI" id="CHEBI:29033"/>
    </cofactor>
</comment>
<evidence type="ECO:0000256" key="14">
    <source>
        <dbReference type="SAM" id="MobiDB-lite"/>
    </source>
</evidence>
<dbReference type="GO" id="GO:0008270">
    <property type="term" value="F:zinc ion binding"/>
    <property type="evidence" value="ECO:0007669"/>
    <property type="project" value="UniProtKB-KW"/>
</dbReference>
<proteinExistence type="inferred from homology"/>
<feature type="region of interest" description="Disordered" evidence="14">
    <location>
        <begin position="1766"/>
        <end position="1793"/>
    </location>
</feature>
<reference evidence="19" key="1">
    <citation type="submission" date="2022-07" db="EMBL/GenBank/DDBJ databases">
        <title>Phylogenomic reconstructions and comparative analyses of Kickxellomycotina fungi.</title>
        <authorList>
            <person name="Reynolds N.K."/>
            <person name="Stajich J.E."/>
            <person name="Barry K."/>
            <person name="Grigoriev I.V."/>
            <person name="Crous P."/>
            <person name="Smith M.E."/>
        </authorList>
    </citation>
    <scope>NUCLEOTIDE SEQUENCE</scope>
    <source>
        <strain evidence="19">NBRC 105413</strain>
    </source>
</reference>
<evidence type="ECO:0000256" key="5">
    <source>
        <dbReference type="ARBA" id="ARBA00022723"/>
    </source>
</evidence>
<feature type="compositionally biased region" description="Low complexity" evidence="14">
    <location>
        <begin position="727"/>
        <end position="742"/>
    </location>
</feature>
<dbReference type="InterPro" id="IPR003349">
    <property type="entry name" value="JmjN"/>
</dbReference>
<evidence type="ECO:0000313" key="19">
    <source>
        <dbReference type="EMBL" id="KAJ1648185.1"/>
    </source>
</evidence>
<dbReference type="SUPFAM" id="SSF57903">
    <property type="entry name" value="FYVE/PHD zinc finger"/>
    <property type="match status" value="3"/>
</dbReference>
<evidence type="ECO:0000256" key="3">
    <source>
        <dbReference type="ARBA" id="ARBA00006801"/>
    </source>
</evidence>
<dbReference type="GO" id="GO:0006355">
    <property type="term" value="P:regulation of DNA-templated transcription"/>
    <property type="evidence" value="ECO:0007669"/>
    <property type="project" value="TreeGrafter"/>
</dbReference>
<comment type="similarity">
    <text evidence="3">Belongs to the JARID1 histone demethylase family.</text>
</comment>
<dbReference type="PANTHER" id="PTHR10694:SF33">
    <property type="entry name" value="LYSINE-SPECIFIC DEMETHYLASE 5"/>
    <property type="match status" value="1"/>
</dbReference>
<evidence type="ECO:0000259" key="18">
    <source>
        <dbReference type="PROSITE" id="PS51184"/>
    </source>
</evidence>